<evidence type="ECO:0000256" key="2">
    <source>
        <dbReference type="ARBA" id="ARBA00010790"/>
    </source>
</evidence>
<name>A0ABD6FBK5_9PSEU</name>
<protein>
    <recommendedName>
        <fullName evidence="8">Alpha/beta hydrolase</fullName>
    </recommendedName>
</protein>
<comment type="caution">
    <text evidence="6">The sequence shown here is derived from an EMBL/GenBank/DDBJ whole genome shotgun (WGS) entry which is preliminary data.</text>
</comment>
<evidence type="ECO:0000313" key="7">
    <source>
        <dbReference type="Proteomes" id="UP000249324"/>
    </source>
</evidence>
<gene>
    <name evidence="6" type="ORF">DIU77_004195</name>
</gene>
<keyword evidence="4" id="KW-0274">FAD</keyword>
<dbReference type="SUPFAM" id="SSF53474">
    <property type="entry name" value="alpha/beta-Hydrolases"/>
    <property type="match status" value="1"/>
</dbReference>
<dbReference type="InterPro" id="IPR052542">
    <property type="entry name" value="Cholesterol_Oxidase"/>
</dbReference>
<dbReference type="GO" id="GO:0016491">
    <property type="term" value="F:oxidoreductase activity"/>
    <property type="evidence" value="ECO:0007669"/>
    <property type="project" value="UniProtKB-KW"/>
</dbReference>
<dbReference type="PANTHER" id="PTHR47470:SF1">
    <property type="entry name" value="FAD-DEPENDENT OXIDOREDUCTASE 2 FAD BINDING DOMAIN-CONTAINING PROTEIN"/>
    <property type="match status" value="1"/>
</dbReference>
<organism evidence="6 7">
    <name type="scientific">Thermocrispum agreste</name>
    <dbReference type="NCBI Taxonomy" id="37925"/>
    <lineage>
        <taxon>Bacteria</taxon>
        <taxon>Bacillati</taxon>
        <taxon>Actinomycetota</taxon>
        <taxon>Actinomycetes</taxon>
        <taxon>Pseudonocardiales</taxon>
        <taxon>Pseudonocardiaceae</taxon>
        <taxon>Thermocrispum</taxon>
    </lineage>
</organism>
<evidence type="ECO:0000256" key="1">
    <source>
        <dbReference type="ARBA" id="ARBA00001974"/>
    </source>
</evidence>
<evidence type="ECO:0000256" key="5">
    <source>
        <dbReference type="ARBA" id="ARBA00023002"/>
    </source>
</evidence>
<evidence type="ECO:0000256" key="3">
    <source>
        <dbReference type="ARBA" id="ARBA00022630"/>
    </source>
</evidence>
<dbReference type="InterPro" id="IPR029058">
    <property type="entry name" value="AB_hydrolase_fold"/>
</dbReference>
<comment type="similarity">
    <text evidence="2">Belongs to the GMC oxidoreductase family.</text>
</comment>
<keyword evidence="5" id="KW-0560">Oxidoreductase</keyword>
<dbReference type="Proteomes" id="UP000249324">
    <property type="component" value="Unassembled WGS sequence"/>
</dbReference>
<evidence type="ECO:0000313" key="6">
    <source>
        <dbReference type="EMBL" id="MFO7191425.1"/>
    </source>
</evidence>
<evidence type="ECO:0008006" key="8">
    <source>
        <dbReference type="Google" id="ProtNLM"/>
    </source>
</evidence>
<dbReference type="EMBL" id="QGUI02000029">
    <property type="protein sequence ID" value="MFO7191425.1"/>
    <property type="molecule type" value="Genomic_DNA"/>
</dbReference>
<dbReference type="Gene3D" id="3.40.50.1820">
    <property type="entry name" value="alpha/beta hydrolase"/>
    <property type="match status" value="1"/>
</dbReference>
<reference evidence="6 7" key="1">
    <citation type="journal article" date="2021" name="BMC Genomics">
        <title>Genome-resolved metagenome and metatranscriptome analyses of thermophilic composting reveal key bacterial players and their metabolic interactions.</title>
        <authorList>
            <person name="Braga L.P.P."/>
            <person name="Pereira R.V."/>
            <person name="Martins L.F."/>
            <person name="Moura L.M.S."/>
            <person name="Sanchez F.B."/>
            <person name="Patane J.S.L."/>
            <person name="da Silva A.M."/>
            <person name="Setubal J.C."/>
        </authorList>
    </citation>
    <scope>NUCLEOTIDE SEQUENCE [LARGE SCALE GENOMIC DNA]</scope>
    <source>
        <strain evidence="6">ZC4RG45</strain>
    </source>
</reference>
<accession>A0ABD6FBK5</accession>
<sequence>MGPQRSIPQYTLDGVRGADVSTYRYRTEDGLELSLLRFCRQPCDDVVLVVSGLTTSSDMFIMPEHRNLVSFLLDNGFTDVWTADVRFSNRHPYNTQGRRDTLDEVARYDFAPALELIARTTGVDAVHVIAHCLGSTAIMMAVFGQVDGVAGRVRSIVANSVGLTPRVPLWSRIKLAVAPVILEDLLGLRWIGPKWSEQPLCSRGGFIARLIGLFHPECDTSACHMLSLMWGSGHPALYRHENLHPVTHERSADLYGPTGFSYYRHVAKMVRAGQAVTYDRRRHPDLPEDYFAAAAEIRTPVLLTTGTANRVFTDSNQVCYERLEAVAPGRHELEIFDGYGHQDVFMGRYVARDVFPRMVDFLKRQAG</sequence>
<evidence type="ECO:0000256" key="4">
    <source>
        <dbReference type="ARBA" id="ARBA00022827"/>
    </source>
</evidence>
<proteinExistence type="inferred from homology"/>
<keyword evidence="3" id="KW-0285">Flavoprotein</keyword>
<comment type="cofactor">
    <cofactor evidence="1">
        <name>FAD</name>
        <dbReference type="ChEBI" id="CHEBI:57692"/>
    </cofactor>
</comment>
<dbReference type="AlphaFoldDB" id="A0ABD6FBK5"/>
<dbReference type="PANTHER" id="PTHR47470">
    <property type="entry name" value="CHOLESTEROL OXIDASE"/>
    <property type="match status" value="1"/>
</dbReference>